<dbReference type="PANTHER" id="PTHR31896">
    <property type="entry name" value="FAMILY REGULATORY PROTEIN, PUTATIVE (AFU_ORTHOLOGUE AFUA_3G14730)-RELATED"/>
    <property type="match status" value="1"/>
</dbReference>
<comment type="caution">
    <text evidence="2">The sequence shown here is derived from an EMBL/GenBank/DDBJ whole genome shotgun (WGS) entry which is preliminary data.</text>
</comment>
<dbReference type="PANTHER" id="PTHR31896:SF12">
    <property type="entry name" value="HXXXD-TYPE ACYL-TRANSFERASE FAMILY PROTEIN"/>
    <property type="match status" value="1"/>
</dbReference>
<sequence>MNPPTVVHISECFVKPQRNLEEAKQPVYLAPWDLAMLSVHYIQKGLLFHKPPSSDNQENPIEALLEKLKDSLSLTLDHFYPLAGRLVTQKQKEPPSYTVVINCNTSPGARFIHATLDSTISDILSPTYVPLVVQSFFDHDRAINHDGHTMSLLTIQVTELIDGIFIGCSINHAVADGSSFWHFFNAWSEIFKAKGDGSLSISRPPIHEHWFPDGYGPIINLPFTHHDQFISRHEAPPLRERIFHVSSDSLAKLKAKANAECSASKISSLQALSALIWRCVTRLRHFPLDQKTSCRLAINNRSRLDPPLSNDYFGNSIQTVRGIATAGELRDHGLGWAAWLLHQAVVNQTDKTVREWLKTWLETPLIYQLGQLFDPCSIMMGSSPRFDMYGNEFGLGKAVAIRSGYANKFDGKVTLYPGLEGGNSMDLEVCLPPNLMSAIESDEEFTEFVSLSSAMH</sequence>
<dbReference type="Pfam" id="PF02458">
    <property type="entry name" value="Transferase"/>
    <property type="match status" value="1"/>
</dbReference>
<dbReference type="Gene3D" id="3.30.559.10">
    <property type="entry name" value="Chloramphenicol acetyltransferase-like domain"/>
    <property type="match status" value="2"/>
</dbReference>
<proteinExistence type="predicted"/>
<dbReference type="InterPro" id="IPR023213">
    <property type="entry name" value="CAT-like_dom_sf"/>
</dbReference>
<dbReference type="GO" id="GO:0016740">
    <property type="term" value="F:transferase activity"/>
    <property type="evidence" value="ECO:0007669"/>
    <property type="project" value="UniProtKB-KW"/>
</dbReference>
<keyword evidence="1" id="KW-0808">Transferase</keyword>
<dbReference type="InterPro" id="IPR051283">
    <property type="entry name" value="Sec_Metabolite_Acyltrans"/>
</dbReference>
<accession>A0AA88S048</accession>
<reference evidence="2" key="1">
    <citation type="submission" date="2022-12" db="EMBL/GenBank/DDBJ databases">
        <title>Draft genome assemblies for two species of Escallonia (Escalloniales).</title>
        <authorList>
            <person name="Chanderbali A."/>
            <person name="Dervinis C."/>
            <person name="Anghel I."/>
            <person name="Soltis D."/>
            <person name="Soltis P."/>
            <person name="Zapata F."/>
        </authorList>
    </citation>
    <scope>NUCLEOTIDE SEQUENCE</scope>
    <source>
        <strain evidence="2">UCBG92.1500</strain>
        <tissue evidence="2">Leaf</tissue>
    </source>
</reference>
<evidence type="ECO:0000313" key="2">
    <source>
        <dbReference type="EMBL" id="KAK2995229.1"/>
    </source>
</evidence>
<organism evidence="2 3">
    <name type="scientific">Escallonia rubra</name>
    <dbReference type="NCBI Taxonomy" id="112253"/>
    <lineage>
        <taxon>Eukaryota</taxon>
        <taxon>Viridiplantae</taxon>
        <taxon>Streptophyta</taxon>
        <taxon>Embryophyta</taxon>
        <taxon>Tracheophyta</taxon>
        <taxon>Spermatophyta</taxon>
        <taxon>Magnoliopsida</taxon>
        <taxon>eudicotyledons</taxon>
        <taxon>Gunneridae</taxon>
        <taxon>Pentapetalae</taxon>
        <taxon>asterids</taxon>
        <taxon>campanulids</taxon>
        <taxon>Escalloniales</taxon>
        <taxon>Escalloniaceae</taxon>
        <taxon>Escallonia</taxon>
    </lineage>
</organism>
<protein>
    <submittedName>
        <fullName evidence="2">Uncharacterized protein</fullName>
    </submittedName>
</protein>
<evidence type="ECO:0000256" key="1">
    <source>
        <dbReference type="ARBA" id="ARBA00022679"/>
    </source>
</evidence>
<evidence type="ECO:0000313" key="3">
    <source>
        <dbReference type="Proteomes" id="UP001187471"/>
    </source>
</evidence>
<dbReference type="EMBL" id="JAVXUO010000127">
    <property type="protein sequence ID" value="KAK2995229.1"/>
    <property type="molecule type" value="Genomic_DNA"/>
</dbReference>
<dbReference type="AlphaFoldDB" id="A0AA88S048"/>
<name>A0AA88S048_9ASTE</name>
<dbReference type="Proteomes" id="UP001187471">
    <property type="component" value="Unassembled WGS sequence"/>
</dbReference>
<gene>
    <name evidence="2" type="ORF">RJ640_006968</name>
</gene>
<keyword evidence="3" id="KW-1185">Reference proteome</keyword>